<sequence>MMNLTFWQLYGLAMFAFTLAVLRKNPFLCIQSLKDLDDCINMSDSKATVFDERLHQMAIFRDWIVQMKISDLLSAYKDWIQVIQKFEPINQVPDPFRCVTLLFAFAIMDGLDGNNNVSEWKRLFIDRNNSEKDDDFVRNWCEQHEEMSTETALIDSLMICGVGLKTVNDYLNRLCSSAIDESLAITQNNNFGLLIRIWDVLITCRLFSLRRGELMGAVGNTMKELLEKPHITALMSSVAATRTKEKEKEEAIDKAIRDGYQEEERQYLDGSILVAAIQESLEQGHEEH</sequence>
<evidence type="ECO:0000313" key="5">
    <source>
        <dbReference type="Proteomes" id="UP000663829"/>
    </source>
</evidence>
<evidence type="ECO:0000313" key="4">
    <source>
        <dbReference type="EMBL" id="CAF4285716.1"/>
    </source>
</evidence>
<dbReference type="EMBL" id="CAJNOK010007427">
    <property type="protein sequence ID" value="CAF1034033.1"/>
    <property type="molecule type" value="Genomic_DNA"/>
</dbReference>
<evidence type="ECO:0000313" key="3">
    <source>
        <dbReference type="EMBL" id="CAF3802385.1"/>
    </source>
</evidence>
<dbReference type="EMBL" id="CAJOBA010007441">
    <property type="protein sequence ID" value="CAF3802385.1"/>
    <property type="molecule type" value="Genomic_DNA"/>
</dbReference>
<organism evidence="2 5">
    <name type="scientific">Didymodactylos carnosus</name>
    <dbReference type="NCBI Taxonomy" id="1234261"/>
    <lineage>
        <taxon>Eukaryota</taxon>
        <taxon>Metazoa</taxon>
        <taxon>Spiralia</taxon>
        <taxon>Gnathifera</taxon>
        <taxon>Rotifera</taxon>
        <taxon>Eurotatoria</taxon>
        <taxon>Bdelloidea</taxon>
        <taxon>Philodinida</taxon>
        <taxon>Philodinidae</taxon>
        <taxon>Didymodactylos</taxon>
    </lineage>
</organism>
<evidence type="ECO:0000313" key="2">
    <source>
        <dbReference type="EMBL" id="CAF1391146.1"/>
    </source>
</evidence>
<dbReference type="Proteomes" id="UP000681722">
    <property type="component" value="Unassembled WGS sequence"/>
</dbReference>
<dbReference type="EMBL" id="CAJOBC010082402">
    <property type="protein sequence ID" value="CAF4285716.1"/>
    <property type="molecule type" value="Genomic_DNA"/>
</dbReference>
<proteinExistence type="predicted"/>
<keyword evidence="5" id="KW-1185">Reference proteome</keyword>
<gene>
    <name evidence="2" type="ORF">GPM918_LOCUS32801</name>
    <name evidence="1" type="ORF">OVA965_LOCUS16138</name>
    <name evidence="4" type="ORF">SRO942_LOCUS33475</name>
    <name evidence="3" type="ORF">TMI583_LOCUS16151</name>
</gene>
<reference evidence="2" key="1">
    <citation type="submission" date="2021-02" db="EMBL/GenBank/DDBJ databases">
        <authorList>
            <person name="Nowell W R."/>
        </authorList>
    </citation>
    <scope>NUCLEOTIDE SEQUENCE</scope>
</reference>
<comment type="caution">
    <text evidence="2">The sequence shown here is derived from an EMBL/GenBank/DDBJ whole genome shotgun (WGS) entry which is preliminary data.</text>
</comment>
<dbReference type="Proteomes" id="UP000677228">
    <property type="component" value="Unassembled WGS sequence"/>
</dbReference>
<dbReference type="Proteomes" id="UP000663829">
    <property type="component" value="Unassembled WGS sequence"/>
</dbReference>
<dbReference type="Proteomes" id="UP000682733">
    <property type="component" value="Unassembled WGS sequence"/>
</dbReference>
<name>A0A815KKT2_9BILA</name>
<dbReference type="EMBL" id="CAJNOQ010016994">
    <property type="protein sequence ID" value="CAF1391146.1"/>
    <property type="molecule type" value="Genomic_DNA"/>
</dbReference>
<protein>
    <submittedName>
        <fullName evidence="2">Uncharacterized protein</fullName>
    </submittedName>
</protein>
<accession>A0A815KKT2</accession>
<evidence type="ECO:0000313" key="1">
    <source>
        <dbReference type="EMBL" id="CAF1034033.1"/>
    </source>
</evidence>
<dbReference type="AlphaFoldDB" id="A0A815KKT2"/>